<evidence type="ECO:0000259" key="4">
    <source>
        <dbReference type="PROSITE" id="PS50089"/>
    </source>
</evidence>
<feature type="region of interest" description="Disordered" evidence="2">
    <location>
        <begin position="153"/>
        <end position="175"/>
    </location>
</feature>
<feature type="transmembrane region" description="Helical" evidence="3">
    <location>
        <begin position="12"/>
        <end position="31"/>
    </location>
</feature>
<dbReference type="SMART" id="SM00184">
    <property type="entry name" value="RING"/>
    <property type="match status" value="1"/>
</dbReference>
<dbReference type="SUPFAM" id="SSF57850">
    <property type="entry name" value="RING/U-box"/>
    <property type="match status" value="1"/>
</dbReference>
<evidence type="ECO:0000313" key="5">
    <source>
        <dbReference type="EMBL" id="KAF7141696.1"/>
    </source>
</evidence>
<gene>
    <name evidence="5" type="ORF">RHSIM_Rhsim06G0198000</name>
</gene>
<dbReference type="OrthoDB" id="1423255at2759"/>
<reference evidence="5" key="1">
    <citation type="submission" date="2019-11" db="EMBL/GenBank/DDBJ databases">
        <authorList>
            <person name="Liu Y."/>
            <person name="Hou J."/>
            <person name="Li T.-Q."/>
            <person name="Guan C.-H."/>
            <person name="Wu X."/>
            <person name="Wu H.-Z."/>
            <person name="Ling F."/>
            <person name="Zhang R."/>
            <person name="Shi X.-G."/>
            <person name="Ren J.-P."/>
            <person name="Chen E.-F."/>
            <person name="Sun J.-M."/>
        </authorList>
    </citation>
    <scope>NUCLEOTIDE SEQUENCE</scope>
    <source>
        <strain evidence="5">Adult_tree_wgs_1</strain>
        <tissue evidence="5">Leaves</tissue>
    </source>
</reference>
<dbReference type="EMBL" id="WJXA01000006">
    <property type="protein sequence ID" value="KAF7141696.1"/>
    <property type="molecule type" value="Genomic_DNA"/>
</dbReference>
<protein>
    <recommendedName>
        <fullName evidence="4">RING-type domain-containing protein</fullName>
    </recommendedName>
</protein>
<organism evidence="5 6">
    <name type="scientific">Rhododendron simsii</name>
    <name type="common">Sims's rhododendron</name>
    <dbReference type="NCBI Taxonomy" id="118357"/>
    <lineage>
        <taxon>Eukaryota</taxon>
        <taxon>Viridiplantae</taxon>
        <taxon>Streptophyta</taxon>
        <taxon>Embryophyta</taxon>
        <taxon>Tracheophyta</taxon>
        <taxon>Spermatophyta</taxon>
        <taxon>Magnoliopsida</taxon>
        <taxon>eudicotyledons</taxon>
        <taxon>Gunneridae</taxon>
        <taxon>Pentapetalae</taxon>
        <taxon>asterids</taxon>
        <taxon>Ericales</taxon>
        <taxon>Ericaceae</taxon>
        <taxon>Ericoideae</taxon>
        <taxon>Rhodoreae</taxon>
        <taxon>Rhododendron</taxon>
    </lineage>
</organism>
<dbReference type="PROSITE" id="PS50089">
    <property type="entry name" value="ZF_RING_2"/>
    <property type="match status" value="1"/>
</dbReference>
<keyword evidence="6" id="KW-1185">Reference proteome</keyword>
<keyword evidence="3" id="KW-0472">Membrane</keyword>
<keyword evidence="3" id="KW-0812">Transmembrane</keyword>
<evidence type="ECO:0000256" key="3">
    <source>
        <dbReference type="SAM" id="Phobius"/>
    </source>
</evidence>
<dbReference type="PANTHER" id="PTHR45676:SF41">
    <property type="entry name" value="RING-H2 FINGER PROTEIN ATL66"/>
    <property type="match status" value="1"/>
</dbReference>
<dbReference type="Gene3D" id="3.30.40.10">
    <property type="entry name" value="Zinc/RING finger domain, C3HC4 (zinc finger)"/>
    <property type="match status" value="1"/>
</dbReference>
<comment type="caution">
    <text evidence="5">The sequence shown here is derived from an EMBL/GenBank/DDBJ whole genome shotgun (WGS) entry which is preliminary data.</text>
</comment>
<evidence type="ECO:0000256" key="2">
    <source>
        <dbReference type="SAM" id="MobiDB-lite"/>
    </source>
</evidence>
<dbReference type="Pfam" id="PF17123">
    <property type="entry name" value="zf-RING_11"/>
    <property type="match status" value="1"/>
</dbReference>
<evidence type="ECO:0000313" key="6">
    <source>
        <dbReference type="Proteomes" id="UP000626092"/>
    </source>
</evidence>
<name>A0A834GV37_RHOSS</name>
<accession>A0A834GV37</accession>
<dbReference type="PANTHER" id="PTHR45676">
    <property type="entry name" value="RING-H2 FINGER PROTEIN ATL51-RELATED"/>
    <property type="match status" value="1"/>
</dbReference>
<keyword evidence="1" id="KW-0479">Metal-binding</keyword>
<keyword evidence="3" id="KW-1133">Transmembrane helix</keyword>
<keyword evidence="1" id="KW-0862">Zinc</keyword>
<dbReference type="InterPro" id="IPR001841">
    <property type="entry name" value="Znf_RING"/>
</dbReference>
<dbReference type="Proteomes" id="UP000626092">
    <property type="component" value="Unassembled WGS sequence"/>
</dbReference>
<keyword evidence="1" id="KW-0863">Zinc-finger</keyword>
<proteinExistence type="predicted"/>
<dbReference type="GO" id="GO:0016567">
    <property type="term" value="P:protein ubiquitination"/>
    <property type="evidence" value="ECO:0007669"/>
    <property type="project" value="TreeGrafter"/>
</dbReference>
<dbReference type="GO" id="GO:0008270">
    <property type="term" value="F:zinc ion binding"/>
    <property type="evidence" value="ECO:0007669"/>
    <property type="project" value="UniProtKB-KW"/>
</dbReference>
<evidence type="ECO:0000256" key="1">
    <source>
        <dbReference type="PROSITE-ProRule" id="PRU00175"/>
    </source>
</evidence>
<feature type="domain" description="RING-type" evidence="4">
    <location>
        <begin position="72"/>
        <end position="109"/>
    </location>
</feature>
<sequence length="175" mass="18999">MVSLWSDNIAVAWIVMMIVLYFIGFCTKVPLDEAHQDSLGGITLSTPDLEAGQGGSGGNDHQKREYKYDGNCAVCLEELREGETSRVLVTCGHSFHPKCIRLWLGNLSCLIIAAKNSGPLAPLYRQAAAHFLLHPSPSPPLVPPISTHYLSPLPPSSKPTTTYNTTSSFPPPLQN</sequence>
<dbReference type="AlphaFoldDB" id="A0A834GV37"/>
<dbReference type="InterPro" id="IPR013083">
    <property type="entry name" value="Znf_RING/FYVE/PHD"/>
</dbReference>